<keyword evidence="2" id="KW-1185">Reference proteome</keyword>
<proteinExistence type="predicted"/>
<sequence length="50" mass="5516">MSQSSDSEVLGVVLVIRHGDRQGFYQDPNTYTATATQITPLGNQEEYQLG</sequence>
<gene>
    <name evidence="1" type="ORF">SERLA73DRAFT_138403</name>
</gene>
<protein>
    <submittedName>
        <fullName evidence="1">Uncharacterized protein</fullName>
    </submittedName>
</protein>
<dbReference type="AlphaFoldDB" id="F8Q1E8"/>
<name>F8Q1E8_SERL3</name>
<reference evidence="2" key="1">
    <citation type="journal article" date="2011" name="Science">
        <title>The plant cell wall-decomposing machinery underlies the functional diversity of forest fungi.</title>
        <authorList>
            <person name="Eastwood D.C."/>
            <person name="Floudas D."/>
            <person name="Binder M."/>
            <person name="Majcherczyk A."/>
            <person name="Schneider P."/>
            <person name="Aerts A."/>
            <person name="Asiegbu F.O."/>
            <person name="Baker S.E."/>
            <person name="Barry K."/>
            <person name="Bendiksby M."/>
            <person name="Blumentritt M."/>
            <person name="Coutinho P.M."/>
            <person name="Cullen D."/>
            <person name="de Vries R.P."/>
            <person name="Gathman A."/>
            <person name="Goodell B."/>
            <person name="Henrissat B."/>
            <person name="Ihrmark K."/>
            <person name="Kauserud H."/>
            <person name="Kohler A."/>
            <person name="LaButti K."/>
            <person name="Lapidus A."/>
            <person name="Lavin J.L."/>
            <person name="Lee Y.-H."/>
            <person name="Lindquist E."/>
            <person name="Lilly W."/>
            <person name="Lucas S."/>
            <person name="Morin E."/>
            <person name="Murat C."/>
            <person name="Oguiza J.A."/>
            <person name="Park J."/>
            <person name="Pisabarro A.G."/>
            <person name="Riley R."/>
            <person name="Rosling A."/>
            <person name="Salamov A."/>
            <person name="Schmidt O."/>
            <person name="Schmutz J."/>
            <person name="Skrede I."/>
            <person name="Stenlid J."/>
            <person name="Wiebenga A."/>
            <person name="Xie X."/>
            <person name="Kuees U."/>
            <person name="Hibbett D.S."/>
            <person name="Hoffmeister D."/>
            <person name="Hoegberg N."/>
            <person name="Martin F."/>
            <person name="Grigoriev I.V."/>
            <person name="Watkinson S.C."/>
        </authorList>
    </citation>
    <scope>NUCLEOTIDE SEQUENCE [LARGE SCALE GENOMIC DNA]</scope>
    <source>
        <strain evidence="2">strain S7.3</strain>
    </source>
</reference>
<dbReference type="InterPro" id="IPR029033">
    <property type="entry name" value="His_PPase_superfam"/>
</dbReference>
<feature type="non-terminal residue" evidence="1">
    <location>
        <position position="50"/>
    </location>
</feature>
<accession>F8Q1E8</accession>
<evidence type="ECO:0000313" key="2">
    <source>
        <dbReference type="Proteomes" id="UP000008063"/>
    </source>
</evidence>
<dbReference type="Proteomes" id="UP000008063">
    <property type="component" value="Unassembled WGS sequence"/>
</dbReference>
<dbReference type="HOGENOM" id="CLU_3129998_0_0_1"/>
<dbReference type="Gene3D" id="3.40.50.1240">
    <property type="entry name" value="Phosphoglycerate mutase-like"/>
    <property type="match status" value="1"/>
</dbReference>
<organism evidence="2">
    <name type="scientific">Serpula lacrymans var. lacrymans (strain S7.3)</name>
    <name type="common">Dry rot fungus</name>
    <dbReference type="NCBI Taxonomy" id="936435"/>
    <lineage>
        <taxon>Eukaryota</taxon>
        <taxon>Fungi</taxon>
        <taxon>Dikarya</taxon>
        <taxon>Basidiomycota</taxon>
        <taxon>Agaricomycotina</taxon>
        <taxon>Agaricomycetes</taxon>
        <taxon>Agaricomycetidae</taxon>
        <taxon>Boletales</taxon>
        <taxon>Coniophorineae</taxon>
        <taxon>Serpulaceae</taxon>
        <taxon>Serpula</taxon>
    </lineage>
</organism>
<dbReference type="EMBL" id="GL945481">
    <property type="protein sequence ID" value="EGN98126.1"/>
    <property type="molecule type" value="Genomic_DNA"/>
</dbReference>
<dbReference type="InParanoid" id="F8Q1E8"/>
<evidence type="ECO:0000313" key="1">
    <source>
        <dbReference type="EMBL" id="EGN98126.1"/>
    </source>
</evidence>
<dbReference type="STRING" id="936435.F8Q1E8"/>
<dbReference type="SUPFAM" id="SSF53254">
    <property type="entry name" value="Phosphoglycerate mutase-like"/>
    <property type="match status" value="1"/>
</dbReference>